<sequence length="72" mass="8208">MLLQAYKVEHLLVFAFRGTEAKVLAAPQLRPMEEWREDVAAWVALRADRSPELDHLVDPARTEPYIHGPSAQ</sequence>
<reference evidence="1 2" key="1">
    <citation type="submission" date="2019-11" db="EMBL/GenBank/DDBJ databases">
        <title>Venatorbacter sp. nov. a predator of Campylobacter and other Gram-negative bacteria.</title>
        <authorList>
            <person name="Saeedi A."/>
            <person name="Cummings N.J."/>
            <person name="Connerton I.F."/>
            <person name="Connerton P.L."/>
        </authorList>
    </citation>
    <scope>NUCLEOTIDE SEQUENCE [LARGE SCALE GENOMIC DNA]</scope>
    <source>
        <strain evidence="1">XL5</strain>
    </source>
</reference>
<dbReference type="Proteomes" id="UP000596074">
    <property type="component" value="Chromosome"/>
</dbReference>
<keyword evidence="2" id="KW-1185">Reference proteome</keyword>
<dbReference type="EMBL" id="CP046056">
    <property type="protein sequence ID" value="QQD24317.1"/>
    <property type="molecule type" value="Genomic_DNA"/>
</dbReference>
<protein>
    <submittedName>
        <fullName evidence="1">Uncharacterized protein</fullName>
    </submittedName>
</protein>
<dbReference type="RefSeq" id="WP_228344359.1">
    <property type="nucleotide sequence ID" value="NZ_CP045550.1"/>
</dbReference>
<gene>
    <name evidence="1" type="ORF">GJQ55_07430</name>
</gene>
<name>A0A9E8FK81_9GAMM</name>
<dbReference type="KEGG" id="vcw:GJQ55_07430"/>
<evidence type="ECO:0000313" key="1">
    <source>
        <dbReference type="EMBL" id="QQD24317.1"/>
    </source>
</evidence>
<accession>A0A9E8FK81</accession>
<dbReference type="AlphaFoldDB" id="A0A9E8FK81"/>
<proteinExistence type="predicted"/>
<organism evidence="1 2">
    <name type="scientific">Venatoribacter cucullus</name>
    <dbReference type="NCBI Taxonomy" id="2661630"/>
    <lineage>
        <taxon>Bacteria</taxon>
        <taxon>Pseudomonadati</taxon>
        <taxon>Pseudomonadota</taxon>
        <taxon>Gammaproteobacteria</taxon>
        <taxon>Oceanospirillales</taxon>
        <taxon>Oceanospirillaceae</taxon>
        <taxon>Venatoribacter</taxon>
    </lineage>
</organism>
<evidence type="ECO:0000313" key="2">
    <source>
        <dbReference type="Proteomes" id="UP000596074"/>
    </source>
</evidence>